<accession>A0A9Q0WAV9</accession>
<keyword evidence="2" id="KW-1185">Reference proteome</keyword>
<sequence length="108" mass="11189">MSRKLMANLIVWKTKTQEFPVDVEFASDDATISSKASMSMVISSSMSASSTSVIISSPSPTTTGSTPFCTKLDCTCSSSLGLSVSTGFSNACGYGSVQTASVDVTSKF</sequence>
<comment type="caution">
    <text evidence="1">The sequence shown here is derived from an EMBL/GenBank/DDBJ whole genome shotgun (WGS) entry which is preliminary data.</text>
</comment>
<dbReference type="EMBL" id="JAPFFM010000005">
    <property type="protein sequence ID" value="KAJ6762368.1"/>
    <property type="molecule type" value="Genomic_DNA"/>
</dbReference>
<evidence type="ECO:0000313" key="1">
    <source>
        <dbReference type="EMBL" id="KAJ6762368.1"/>
    </source>
</evidence>
<proteinExistence type="predicted"/>
<evidence type="ECO:0000313" key="2">
    <source>
        <dbReference type="Proteomes" id="UP001151752"/>
    </source>
</evidence>
<reference evidence="1" key="1">
    <citation type="submission" date="2022-11" db="EMBL/GenBank/DDBJ databases">
        <authorList>
            <person name="Hyden B.L."/>
            <person name="Feng K."/>
            <person name="Yates T."/>
            <person name="Jawdy S."/>
            <person name="Smart L.B."/>
            <person name="Muchero W."/>
        </authorList>
    </citation>
    <scope>NUCLEOTIDE SEQUENCE</scope>
    <source>
        <tissue evidence="1">Shoot tip</tissue>
    </source>
</reference>
<protein>
    <submittedName>
        <fullName evidence="1">Uncharacterized protein</fullName>
    </submittedName>
</protein>
<gene>
    <name evidence="1" type="ORF">OIU74_024967</name>
</gene>
<dbReference type="AlphaFoldDB" id="A0A9Q0WAV9"/>
<reference evidence="1" key="2">
    <citation type="journal article" date="2023" name="Int. J. Mol. Sci.">
        <title>De Novo Assembly and Annotation of 11 Diverse Shrub Willow (Salix) Genomes Reveals Novel Gene Organization in Sex-Linked Regions.</title>
        <authorList>
            <person name="Hyden B."/>
            <person name="Feng K."/>
            <person name="Yates T.B."/>
            <person name="Jawdy S."/>
            <person name="Cereghino C."/>
            <person name="Smart L.B."/>
            <person name="Muchero W."/>
        </authorList>
    </citation>
    <scope>NUCLEOTIDE SEQUENCE</scope>
    <source>
        <tissue evidence="1">Shoot tip</tissue>
    </source>
</reference>
<name>A0A9Q0WAV9_9ROSI</name>
<organism evidence="1 2">
    <name type="scientific">Salix koriyanagi</name>
    <dbReference type="NCBI Taxonomy" id="2511006"/>
    <lineage>
        <taxon>Eukaryota</taxon>
        <taxon>Viridiplantae</taxon>
        <taxon>Streptophyta</taxon>
        <taxon>Embryophyta</taxon>
        <taxon>Tracheophyta</taxon>
        <taxon>Spermatophyta</taxon>
        <taxon>Magnoliopsida</taxon>
        <taxon>eudicotyledons</taxon>
        <taxon>Gunneridae</taxon>
        <taxon>Pentapetalae</taxon>
        <taxon>rosids</taxon>
        <taxon>fabids</taxon>
        <taxon>Malpighiales</taxon>
        <taxon>Salicaceae</taxon>
        <taxon>Saliceae</taxon>
        <taxon>Salix</taxon>
    </lineage>
</organism>
<dbReference type="Proteomes" id="UP001151752">
    <property type="component" value="Chromosome 19"/>
</dbReference>